<dbReference type="EMBL" id="KV454294">
    <property type="protein sequence ID" value="ODQ73080.1"/>
    <property type="molecule type" value="Genomic_DNA"/>
</dbReference>
<name>A0A1E3Q648_LIPST</name>
<protein>
    <submittedName>
        <fullName evidence="2">Uncharacterized protein</fullName>
    </submittedName>
</protein>
<reference evidence="2 3" key="1">
    <citation type="journal article" date="2016" name="Proc. Natl. Acad. Sci. U.S.A.">
        <title>Comparative genomics of biotechnologically important yeasts.</title>
        <authorList>
            <person name="Riley R."/>
            <person name="Haridas S."/>
            <person name="Wolfe K.H."/>
            <person name="Lopes M.R."/>
            <person name="Hittinger C.T."/>
            <person name="Goeker M."/>
            <person name="Salamov A.A."/>
            <person name="Wisecaver J.H."/>
            <person name="Long T.M."/>
            <person name="Calvey C.H."/>
            <person name="Aerts A.L."/>
            <person name="Barry K.W."/>
            <person name="Choi C."/>
            <person name="Clum A."/>
            <person name="Coughlan A.Y."/>
            <person name="Deshpande S."/>
            <person name="Douglass A.P."/>
            <person name="Hanson S.J."/>
            <person name="Klenk H.-P."/>
            <person name="LaButti K.M."/>
            <person name="Lapidus A."/>
            <person name="Lindquist E.A."/>
            <person name="Lipzen A.M."/>
            <person name="Meier-Kolthoff J.P."/>
            <person name="Ohm R.A."/>
            <person name="Otillar R.P."/>
            <person name="Pangilinan J.L."/>
            <person name="Peng Y."/>
            <person name="Rokas A."/>
            <person name="Rosa C.A."/>
            <person name="Scheuner C."/>
            <person name="Sibirny A.A."/>
            <person name="Slot J.C."/>
            <person name="Stielow J.B."/>
            <person name="Sun H."/>
            <person name="Kurtzman C.P."/>
            <person name="Blackwell M."/>
            <person name="Grigoriev I.V."/>
            <person name="Jeffries T.W."/>
        </authorList>
    </citation>
    <scope>NUCLEOTIDE SEQUENCE [LARGE SCALE GENOMIC DNA]</scope>
    <source>
        <strain evidence="2 3">NRRL Y-11557</strain>
    </source>
</reference>
<organism evidence="2 3">
    <name type="scientific">Lipomyces starkeyi NRRL Y-11557</name>
    <dbReference type="NCBI Taxonomy" id="675824"/>
    <lineage>
        <taxon>Eukaryota</taxon>
        <taxon>Fungi</taxon>
        <taxon>Dikarya</taxon>
        <taxon>Ascomycota</taxon>
        <taxon>Saccharomycotina</taxon>
        <taxon>Lipomycetes</taxon>
        <taxon>Lipomycetales</taxon>
        <taxon>Lipomycetaceae</taxon>
        <taxon>Lipomyces</taxon>
    </lineage>
</organism>
<evidence type="ECO:0000313" key="3">
    <source>
        <dbReference type="Proteomes" id="UP000094385"/>
    </source>
</evidence>
<keyword evidence="3" id="KW-1185">Reference proteome</keyword>
<feature type="compositionally biased region" description="Low complexity" evidence="1">
    <location>
        <begin position="83"/>
        <end position="103"/>
    </location>
</feature>
<accession>A0A1E3Q648</accession>
<feature type="compositionally biased region" description="Polar residues" evidence="1">
    <location>
        <begin position="66"/>
        <end position="76"/>
    </location>
</feature>
<evidence type="ECO:0000313" key="2">
    <source>
        <dbReference type="EMBL" id="ODQ73080.1"/>
    </source>
</evidence>
<dbReference type="Proteomes" id="UP000094385">
    <property type="component" value="Unassembled WGS sequence"/>
</dbReference>
<gene>
    <name evidence="2" type="ORF">LIPSTDRAFT_3427</name>
</gene>
<feature type="region of interest" description="Disordered" evidence="1">
    <location>
        <begin position="64"/>
        <end position="103"/>
    </location>
</feature>
<proteinExistence type="predicted"/>
<dbReference type="OrthoDB" id="5309803at2759"/>
<evidence type="ECO:0000256" key="1">
    <source>
        <dbReference type="SAM" id="MobiDB-lite"/>
    </source>
</evidence>
<dbReference type="AlphaFoldDB" id="A0A1E3Q648"/>
<sequence length="167" mass="18115">MYSMTTILLDILFGIEMWICRISIVIAFLLMGPTAMLIAYDIALYIWRTADSSASELVLKLKDKSTSLPSSPSRETVPTPLASKPTSTTTQSSQVVTSSPPSKKGPLIFYRRLIWRQRSQCQAGSDIVRSSSPKLAQPRTLSSAVTSGLDGAAVTTGPAPRLRHIST</sequence>